<dbReference type="InterPro" id="IPR050065">
    <property type="entry name" value="GlmU-like"/>
</dbReference>
<organism evidence="20 21">
    <name type="scientific">Gloeocapsopsis crepidinum LEGE 06123</name>
    <dbReference type="NCBI Taxonomy" id="588587"/>
    <lineage>
        <taxon>Bacteria</taxon>
        <taxon>Bacillati</taxon>
        <taxon>Cyanobacteriota</taxon>
        <taxon>Cyanophyceae</taxon>
        <taxon>Oscillatoriophycideae</taxon>
        <taxon>Chroococcales</taxon>
        <taxon>Chroococcaceae</taxon>
        <taxon>Gloeocapsopsis</taxon>
    </lineage>
</organism>
<evidence type="ECO:0000256" key="17">
    <source>
        <dbReference type="ARBA" id="ARBA00049628"/>
    </source>
</evidence>
<evidence type="ECO:0000256" key="12">
    <source>
        <dbReference type="ARBA" id="ARBA00023268"/>
    </source>
</evidence>
<feature type="binding site" evidence="18">
    <location>
        <position position="77"/>
    </location>
    <ligand>
        <name>UDP-N-acetyl-alpha-D-glucosamine</name>
        <dbReference type="ChEBI" id="CHEBI:57705"/>
    </ligand>
</feature>
<feature type="binding site" evidence="18">
    <location>
        <begin position="386"/>
        <end position="387"/>
    </location>
    <ligand>
        <name>acetyl-CoA</name>
        <dbReference type="ChEBI" id="CHEBI:57288"/>
    </ligand>
</feature>
<dbReference type="CDD" id="cd03353">
    <property type="entry name" value="LbH_GlmU_C"/>
    <property type="match status" value="1"/>
</dbReference>
<comment type="caution">
    <text evidence="20">The sequence shown here is derived from an EMBL/GenBank/DDBJ whole genome shotgun (WGS) entry which is preliminary data.</text>
</comment>
<comment type="subcellular location">
    <subcellularLocation>
        <location evidence="1 18">Cytoplasm</location>
    </subcellularLocation>
</comment>
<keyword evidence="4 18" id="KW-0963">Cytoplasm</keyword>
<evidence type="ECO:0000256" key="7">
    <source>
        <dbReference type="ARBA" id="ARBA00022723"/>
    </source>
</evidence>
<sequence>MVAVAILAAGRGTRMKSSLPKVLHPLGGRSMVEQVLQSLQAISPTRCLVIVGYQADQVKASLAKVDNIAIPFEFVEQTEQLGTGHAIQQVMPYLKNFTDDLLVLNGDVPLLRPETLQKLLQIHKEHQNAATILTAQLPNPQGYGRVFCDEGNIVQQIVEDRDCSAAQKQNCRINAGVYCFRWSDLADVLPRLQPNNNQKEYYLTDTVNFLEPVMAVDVEDYQEILGINDRQQLATAYSILQERVKSKWMAAGVTLVDPNSITIDDTVQIQPDVIIEPQTHLRGQTVIQSGCRIGPGSLVENSSLDENVSVLYSVITDSRVAANTRIGPYAHLRGHATVGTRCKIGNFVELKNSHLGDRTNVAHLSYLGDATLGAQVNVGAGTITANYDGVQKHPTKIGDRSKTGANSVLVAPLNIGNDVNIAAGSAVTEDVPDDCLVIGRARQVLKPGWRLKRRGQGSEVREQGEKE</sequence>
<comment type="cofactor">
    <cofactor evidence="18">
        <name>Mg(2+)</name>
        <dbReference type="ChEBI" id="CHEBI:18420"/>
    </cofactor>
    <text evidence="18">Binds 1 Mg(2+) ion per subunit.</text>
</comment>
<evidence type="ECO:0000256" key="4">
    <source>
        <dbReference type="ARBA" id="ARBA00022490"/>
    </source>
</evidence>
<feature type="binding site" evidence="18">
    <location>
        <position position="107"/>
    </location>
    <ligand>
        <name>Mg(2+)</name>
        <dbReference type="ChEBI" id="CHEBI:18420"/>
    </ligand>
</feature>
<feature type="region of interest" description="Linker" evidence="18">
    <location>
        <begin position="231"/>
        <end position="251"/>
    </location>
</feature>
<keyword evidence="13 18" id="KW-0012">Acyltransferase</keyword>
<feature type="region of interest" description="N-acetyltransferase" evidence="18">
    <location>
        <begin position="252"/>
        <end position="467"/>
    </location>
</feature>
<dbReference type="Gene3D" id="2.160.10.10">
    <property type="entry name" value="Hexapeptide repeat proteins"/>
    <property type="match status" value="1"/>
</dbReference>
<dbReference type="InterPro" id="IPR029044">
    <property type="entry name" value="Nucleotide-diphossugar_trans"/>
</dbReference>
<feature type="binding site" evidence="18">
    <location>
        <position position="333"/>
    </location>
    <ligand>
        <name>UDP-N-acetyl-alpha-D-glucosamine</name>
        <dbReference type="ChEBI" id="CHEBI:57705"/>
    </ligand>
</feature>
<keyword evidence="5 18" id="KW-0808">Transferase</keyword>
<dbReference type="GO" id="GO:0019134">
    <property type="term" value="F:glucosamine-1-phosphate N-acetyltransferase activity"/>
    <property type="evidence" value="ECO:0007669"/>
    <property type="project" value="UniProtKB-EC"/>
</dbReference>
<dbReference type="Pfam" id="PF12804">
    <property type="entry name" value="NTP_transf_3"/>
    <property type="match status" value="1"/>
</dbReference>
<feature type="binding site" evidence="18">
    <location>
        <position position="228"/>
    </location>
    <ligand>
        <name>Mg(2+)</name>
        <dbReference type="ChEBI" id="CHEBI:18420"/>
    </ligand>
</feature>
<feature type="binding site" evidence="18">
    <location>
        <position position="380"/>
    </location>
    <ligand>
        <name>acetyl-CoA</name>
        <dbReference type="ChEBI" id="CHEBI:57288"/>
    </ligand>
</feature>
<dbReference type="EC" id="2.3.1.157" evidence="18"/>
<reference evidence="20 21" key="1">
    <citation type="submission" date="2020-10" db="EMBL/GenBank/DDBJ databases">
        <authorList>
            <person name="Castelo-Branco R."/>
            <person name="Eusebio N."/>
            <person name="Adriana R."/>
            <person name="Vieira A."/>
            <person name="Brugerolle De Fraissinette N."/>
            <person name="Rezende De Castro R."/>
            <person name="Schneider M.P."/>
            <person name="Vasconcelos V."/>
            <person name="Leao P.N."/>
        </authorList>
    </citation>
    <scope>NUCLEOTIDE SEQUENCE [LARGE SCALE GENOMIC DNA]</scope>
    <source>
        <strain evidence="20 21">LEGE 06123</strain>
    </source>
</reference>
<feature type="binding site" evidence="18">
    <location>
        <position position="423"/>
    </location>
    <ligand>
        <name>acetyl-CoA</name>
        <dbReference type="ChEBI" id="CHEBI:57288"/>
    </ligand>
</feature>
<evidence type="ECO:0000256" key="3">
    <source>
        <dbReference type="ARBA" id="ARBA00007947"/>
    </source>
</evidence>
<feature type="region of interest" description="Pyrophosphorylase" evidence="18">
    <location>
        <begin position="1"/>
        <end position="230"/>
    </location>
</feature>
<keyword evidence="11 18" id="KW-0573">Peptidoglycan synthesis</keyword>
<dbReference type="SUPFAM" id="SSF51161">
    <property type="entry name" value="Trimeric LpxA-like enzymes"/>
    <property type="match status" value="1"/>
</dbReference>
<dbReference type="EC" id="2.7.7.23" evidence="18"/>
<evidence type="ECO:0000313" key="20">
    <source>
        <dbReference type="EMBL" id="MBE9191755.1"/>
    </source>
</evidence>
<comment type="caution">
    <text evidence="18">Lacks conserved residue(s) required for the propagation of feature annotation.</text>
</comment>
<dbReference type="PANTHER" id="PTHR43584:SF3">
    <property type="entry name" value="BIFUNCTIONAL PROTEIN GLMU"/>
    <property type="match status" value="1"/>
</dbReference>
<comment type="catalytic activity">
    <reaction evidence="15 18">
        <text>alpha-D-glucosamine 1-phosphate + acetyl-CoA = N-acetyl-alpha-D-glucosamine 1-phosphate + CoA + H(+)</text>
        <dbReference type="Rhea" id="RHEA:13725"/>
        <dbReference type="ChEBI" id="CHEBI:15378"/>
        <dbReference type="ChEBI" id="CHEBI:57287"/>
        <dbReference type="ChEBI" id="CHEBI:57288"/>
        <dbReference type="ChEBI" id="CHEBI:57776"/>
        <dbReference type="ChEBI" id="CHEBI:58516"/>
        <dbReference type="EC" id="2.3.1.157"/>
    </reaction>
</comment>
<comment type="pathway">
    <text evidence="18">Bacterial outer membrane biogenesis; LPS lipid A biosynthesis.</text>
</comment>
<evidence type="ECO:0000256" key="1">
    <source>
        <dbReference type="ARBA" id="ARBA00004496"/>
    </source>
</evidence>
<comment type="similarity">
    <text evidence="3 18">In the N-terminal section; belongs to the N-acetylglucosamine-1-phosphate uridyltransferase family.</text>
</comment>
<feature type="binding site" evidence="18">
    <location>
        <position position="144"/>
    </location>
    <ligand>
        <name>UDP-N-acetyl-alpha-D-glucosamine</name>
        <dbReference type="ChEBI" id="CHEBI:57705"/>
    </ligand>
</feature>
<evidence type="ECO:0000259" key="19">
    <source>
        <dbReference type="Pfam" id="PF12804"/>
    </source>
</evidence>
<feature type="domain" description="MobA-like NTP transferase" evidence="19">
    <location>
        <begin position="5"/>
        <end position="136"/>
    </location>
</feature>
<keyword evidence="7 18" id="KW-0479">Metal-binding</keyword>
<feature type="binding site" evidence="18">
    <location>
        <position position="228"/>
    </location>
    <ligand>
        <name>UDP-N-acetyl-alpha-D-glucosamine</name>
        <dbReference type="ChEBI" id="CHEBI:57705"/>
    </ligand>
</feature>
<dbReference type="HAMAP" id="MF_01631">
    <property type="entry name" value="GlmU"/>
    <property type="match status" value="1"/>
</dbReference>
<gene>
    <name evidence="18 20" type="primary">glmU</name>
    <name evidence="20" type="ORF">IQ230_15640</name>
</gene>
<dbReference type="InterPro" id="IPR001451">
    <property type="entry name" value="Hexapep"/>
</dbReference>
<feature type="binding site" evidence="18">
    <location>
        <position position="21"/>
    </location>
    <ligand>
        <name>UDP-N-acetyl-alpha-D-glucosamine</name>
        <dbReference type="ChEBI" id="CHEBI:57705"/>
    </ligand>
</feature>
<evidence type="ECO:0000256" key="8">
    <source>
        <dbReference type="ARBA" id="ARBA00022737"/>
    </source>
</evidence>
<evidence type="ECO:0000256" key="15">
    <source>
        <dbReference type="ARBA" id="ARBA00048247"/>
    </source>
</evidence>
<dbReference type="InterPro" id="IPR025877">
    <property type="entry name" value="MobA-like_NTP_Trfase"/>
</dbReference>
<dbReference type="Proteomes" id="UP000651156">
    <property type="component" value="Unassembled WGS sequence"/>
</dbReference>
<accession>A0ABR9UVY8</accession>
<evidence type="ECO:0000256" key="9">
    <source>
        <dbReference type="ARBA" id="ARBA00022842"/>
    </source>
</evidence>
<feature type="binding site" evidence="18">
    <location>
        <position position="440"/>
    </location>
    <ligand>
        <name>acetyl-CoA</name>
        <dbReference type="ChEBI" id="CHEBI:57288"/>
    </ligand>
</feature>
<evidence type="ECO:0000256" key="5">
    <source>
        <dbReference type="ARBA" id="ARBA00022679"/>
    </source>
</evidence>
<dbReference type="InterPro" id="IPR011004">
    <property type="entry name" value="Trimer_LpxA-like_sf"/>
</dbReference>
<proteinExistence type="inferred from homology"/>
<dbReference type="InterPro" id="IPR005882">
    <property type="entry name" value="Bifunctional_GlmU"/>
</dbReference>
<keyword evidence="9 18" id="KW-0460">Magnesium</keyword>
<keyword evidence="21" id="KW-1185">Reference proteome</keyword>
<dbReference type="Gene3D" id="3.90.550.10">
    <property type="entry name" value="Spore Coat Polysaccharide Biosynthesis Protein SpsA, Chain A"/>
    <property type="match status" value="1"/>
</dbReference>
<comment type="similarity">
    <text evidence="2 18">In the C-terminal section; belongs to the transferase hexapeptide repeat family.</text>
</comment>
<dbReference type="NCBIfam" id="TIGR01173">
    <property type="entry name" value="glmU"/>
    <property type="match status" value="1"/>
</dbReference>
<evidence type="ECO:0000256" key="18">
    <source>
        <dbReference type="HAMAP-Rule" id="MF_01631"/>
    </source>
</evidence>
<comment type="function">
    <text evidence="17 18">Catalyzes the last two sequential reactions in the de novo biosynthetic pathway for UDP-N-acetylglucosamine (UDP-GlcNAc). The C-terminal domain catalyzes the transfer of acetyl group from acetyl coenzyme A to glucosamine-1-phosphate (GlcN-1-P) to produce N-acetylglucosamine-1-phosphate (GlcNAc-1-P), which is converted into UDP-GlcNAc by the transfer of uridine 5-monophosphate (from uridine 5-triphosphate), a reaction catalyzed by the N-terminal domain.</text>
</comment>
<dbReference type="InterPro" id="IPR038009">
    <property type="entry name" value="GlmU_C_LbH"/>
</dbReference>
<feature type="binding site" evidence="18">
    <location>
        <position position="159"/>
    </location>
    <ligand>
        <name>UDP-N-acetyl-alpha-D-glucosamine</name>
        <dbReference type="ChEBI" id="CHEBI:57705"/>
    </ligand>
</feature>
<dbReference type="NCBIfam" id="NF010940">
    <property type="entry name" value="PRK14360.1"/>
    <property type="match status" value="1"/>
</dbReference>
<feature type="binding site" evidence="18">
    <location>
        <position position="366"/>
    </location>
    <ligand>
        <name>UDP-N-acetyl-alpha-D-glucosamine</name>
        <dbReference type="ChEBI" id="CHEBI:57705"/>
    </ligand>
</feature>
<evidence type="ECO:0000256" key="13">
    <source>
        <dbReference type="ARBA" id="ARBA00023315"/>
    </source>
</evidence>
<dbReference type="EMBL" id="JADEWN010000039">
    <property type="protein sequence ID" value="MBE9191755.1"/>
    <property type="molecule type" value="Genomic_DNA"/>
</dbReference>
<protein>
    <recommendedName>
        <fullName evidence="18">Bifunctional protein GlmU</fullName>
    </recommendedName>
    <domain>
        <recommendedName>
            <fullName evidence="18">UDP-N-acetylglucosamine pyrophosphorylase</fullName>
            <ecNumber evidence="18">2.7.7.23</ecNumber>
        </recommendedName>
        <alternativeName>
            <fullName evidence="18">N-acetylglucosamine-1-phosphate uridyltransferase</fullName>
        </alternativeName>
    </domain>
    <domain>
        <recommendedName>
            <fullName evidence="18">Glucosamine-1-phosphate N-acetyltransferase</fullName>
            <ecNumber evidence="18">2.3.1.157</ecNumber>
        </recommendedName>
    </domain>
</protein>
<keyword evidence="8 18" id="KW-0677">Repeat</keyword>
<keyword evidence="6 18" id="KW-0548">Nucleotidyltransferase</keyword>
<comment type="subunit">
    <text evidence="18">Homotrimer.</text>
</comment>
<feature type="active site" description="Proton acceptor" evidence="18">
    <location>
        <position position="363"/>
    </location>
</feature>
<feature type="binding site" evidence="18">
    <location>
        <position position="351"/>
    </location>
    <ligand>
        <name>UDP-N-acetyl-alpha-D-glucosamine</name>
        <dbReference type="ChEBI" id="CHEBI:57705"/>
    </ligand>
</feature>
<evidence type="ECO:0000256" key="10">
    <source>
        <dbReference type="ARBA" id="ARBA00022960"/>
    </source>
</evidence>
<name>A0ABR9UVY8_9CHRO</name>
<comment type="catalytic activity">
    <reaction evidence="16 18">
        <text>N-acetyl-alpha-D-glucosamine 1-phosphate + UTP + H(+) = UDP-N-acetyl-alpha-D-glucosamine + diphosphate</text>
        <dbReference type="Rhea" id="RHEA:13509"/>
        <dbReference type="ChEBI" id="CHEBI:15378"/>
        <dbReference type="ChEBI" id="CHEBI:33019"/>
        <dbReference type="ChEBI" id="CHEBI:46398"/>
        <dbReference type="ChEBI" id="CHEBI:57705"/>
        <dbReference type="ChEBI" id="CHEBI:57776"/>
        <dbReference type="EC" id="2.7.7.23"/>
    </reaction>
</comment>
<evidence type="ECO:0000256" key="14">
    <source>
        <dbReference type="ARBA" id="ARBA00023316"/>
    </source>
</evidence>
<evidence type="ECO:0000256" key="6">
    <source>
        <dbReference type="ARBA" id="ARBA00022695"/>
    </source>
</evidence>
<dbReference type="CDD" id="cd02540">
    <property type="entry name" value="GT2_GlmU_N_bac"/>
    <property type="match status" value="1"/>
</dbReference>
<feature type="binding site" evidence="18">
    <location>
        <begin position="7"/>
        <end position="10"/>
    </location>
    <ligand>
        <name>UDP-N-acetyl-alpha-D-glucosamine</name>
        <dbReference type="ChEBI" id="CHEBI:57705"/>
    </ligand>
</feature>
<feature type="binding site" evidence="18">
    <location>
        <position position="174"/>
    </location>
    <ligand>
        <name>UDP-N-acetyl-alpha-D-glucosamine</name>
        <dbReference type="ChEBI" id="CHEBI:57705"/>
    </ligand>
</feature>
<dbReference type="RefSeq" id="WP_193932881.1">
    <property type="nucleotide sequence ID" value="NZ_CAWPMZ010000071.1"/>
</dbReference>
<evidence type="ECO:0000256" key="2">
    <source>
        <dbReference type="ARBA" id="ARBA00007707"/>
    </source>
</evidence>
<keyword evidence="12 18" id="KW-0511">Multifunctional enzyme</keyword>
<evidence type="ECO:0000313" key="21">
    <source>
        <dbReference type="Proteomes" id="UP000651156"/>
    </source>
</evidence>
<evidence type="ECO:0000256" key="11">
    <source>
        <dbReference type="ARBA" id="ARBA00022984"/>
    </source>
</evidence>
<keyword evidence="10 18" id="KW-0133">Cell shape</keyword>
<dbReference type="PANTHER" id="PTHR43584">
    <property type="entry name" value="NUCLEOTIDYL TRANSFERASE"/>
    <property type="match status" value="1"/>
</dbReference>
<dbReference type="SUPFAM" id="SSF53448">
    <property type="entry name" value="Nucleotide-diphospho-sugar transferases"/>
    <property type="match status" value="1"/>
</dbReference>
<comment type="pathway">
    <text evidence="18">Nucleotide-sugar biosynthesis; UDP-N-acetyl-alpha-D-glucosamine biosynthesis; UDP-N-acetyl-alpha-D-glucosamine from N-acetyl-alpha-D-glucosamine 1-phosphate: step 1/1.</text>
</comment>
<dbReference type="GO" id="GO:0003977">
    <property type="term" value="F:UDP-N-acetylglucosamine diphosphorylase activity"/>
    <property type="evidence" value="ECO:0007669"/>
    <property type="project" value="UniProtKB-EC"/>
</dbReference>
<comment type="pathway">
    <text evidence="18">Nucleotide-sugar biosynthesis; UDP-N-acetyl-alpha-D-glucosamine biosynthesis; N-acetyl-alpha-D-glucosamine 1-phosphate from alpha-D-glucosamine 6-phosphate (route II): step 2/2.</text>
</comment>
<feature type="binding site" evidence="18">
    <location>
        <begin position="82"/>
        <end position="83"/>
    </location>
    <ligand>
        <name>UDP-N-acetyl-alpha-D-glucosamine</name>
        <dbReference type="ChEBI" id="CHEBI:57705"/>
    </ligand>
</feature>
<feature type="binding site" evidence="18">
    <location>
        <position position="377"/>
    </location>
    <ligand>
        <name>UDP-N-acetyl-alpha-D-glucosamine</name>
        <dbReference type="ChEBI" id="CHEBI:57705"/>
    </ligand>
</feature>
<keyword evidence="14 18" id="KW-0961">Cell wall biogenesis/degradation</keyword>
<dbReference type="Pfam" id="PF00132">
    <property type="entry name" value="Hexapep"/>
    <property type="match status" value="1"/>
</dbReference>
<evidence type="ECO:0000256" key="16">
    <source>
        <dbReference type="ARBA" id="ARBA00048493"/>
    </source>
</evidence>